<comment type="caution">
    <text evidence="1">The sequence shown here is derived from an EMBL/GenBank/DDBJ whole genome shotgun (WGS) entry which is preliminary data.</text>
</comment>
<organism evidence="1 2">
    <name type="scientific">Tritrichomonas musculus</name>
    <dbReference type="NCBI Taxonomy" id="1915356"/>
    <lineage>
        <taxon>Eukaryota</taxon>
        <taxon>Metamonada</taxon>
        <taxon>Parabasalia</taxon>
        <taxon>Tritrichomonadida</taxon>
        <taxon>Tritrichomonadidae</taxon>
        <taxon>Tritrichomonas</taxon>
    </lineage>
</organism>
<keyword evidence="2" id="KW-1185">Reference proteome</keyword>
<protein>
    <submittedName>
        <fullName evidence="1">Uncharacterized protein</fullName>
    </submittedName>
</protein>
<reference evidence="1 2" key="1">
    <citation type="submission" date="2024-04" db="EMBL/GenBank/DDBJ databases">
        <title>Tritrichomonas musculus Genome.</title>
        <authorList>
            <person name="Alves-Ferreira E."/>
            <person name="Grigg M."/>
            <person name="Lorenzi H."/>
            <person name="Galac M."/>
        </authorList>
    </citation>
    <scope>NUCLEOTIDE SEQUENCE [LARGE SCALE GENOMIC DNA]</scope>
    <source>
        <strain evidence="1 2">EAF2021</strain>
    </source>
</reference>
<gene>
    <name evidence="1" type="ORF">M9Y10_037583</name>
</gene>
<name>A0ABR2GRU1_9EUKA</name>
<sequence>MELQTIEQTQPLLAQPNPNSTDNLISVRFCVYKDELCCCPIFSCCKASTEDAVQIVVPETTTVGQFLQIVNETNNPKKEYSIALIAGFRLRNEDLLAPTIRSFERFEAPIVVVPKDSCCLLI</sequence>
<dbReference type="Proteomes" id="UP001470230">
    <property type="component" value="Unassembled WGS sequence"/>
</dbReference>
<evidence type="ECO:0000313" key="2">
    <source>
        <dbReference type="Proteomes" id="UP001470230"/>
    </source>
</evidence>
<proteinExistence type="predicted"/>
<dbReference type="EMBL" id="JAPFFF010000064">
    <property type="protein sequence ID" value="KAK8836647.1"/>
    <property type="molecule type" value="Genomic_DNA"/>
</dbReference>
<evidence type="ECO:0000313" key="1">
    <source>
        <dbReference type="EMBL" id="KAK8836647.1"/>
    </source>
</evidence>
<accession>A0ABR2GRU1</accession>